<organism evidence="1 2">
    <name type="scientific">Sphingobacterium multivorum</name>
    <dbReference type="NCBI Taxonomy" id="28454"/>
    <lineage>
        <taxon>Bacteria</taxon>
        <taxon>Pseudomonadati</taxon>
        <taxon>Bacteroidota</taxon>
        <taxon>Sphingobacteriia</taxon>
        <taxon>Sphingobacteriales</taxon>
        <taxon>Sphingobacteriaceae</taxon>
        <taxon>Sphingobacterium</taxon>
    </lineage>
</organism>
<dbReference type="Proteomes" id="UP000432350">
    <property type="component" value="Unassembled WGS sequence"/>
</dbReference>
<gene>
    <name evidence="1" type="ORF">SPHINGO8BC_110050</name>
</gene>
<sequence>MQRPFRLAFVSRPEVDLLLRIKLYTATEGEKWSFSFGIVLSLKELISKDYAFSFSKKDNSRYNKLNGQLFLHKSPTTRSYIFCESAVVF</sequence>
<proteinExistence type="predicted"/>
<name>A0A653Y3F0_SPHMU</name>
<reference evidence="1 2" key="1">
    <citation type="submission" date="2019-10" db="EMBL/GenBank/DDBJ databases">
        <authorList>
            <person name="Karimi E."/>
        </authorList>
    </citation>
    <scope>NUCLEOTIDE SEQUENCE [LARGE SCALE GENOMIC DNA]</scope>
    <source>
        <strain evidence="1">Sphingobacterium sp. 8BC</strain>
    </source>
</reference>
<dbReference type="AlphaFoldDB" id="A0A653Y3F0"/>
<protein>
    <submittedName>
        <fullName evidence="1">Uncharacterized protein</fullName>
    </submittedName>
</protein>
<evidence type="ECO:0000313" key="1">
    <source>
        <dbReference type="EMBL" id="VXC36963.1"/>
    </source>
</evidence>
<dbReference type="EMBL" id="CABWMV010000003">
    <property type="protein sequence ID" value="VXC36963.1"/>
    <property type="molecule type" value="Genomic_DNA"/>
</dbReference>
<evidence type="ECO:0000313" key="2">
    <source>
        <dbReference type="Proteomes" id="UP000432350"/>
    </source>
</evidence>
<accession>A0A653Y3F0</accession>